<evidence type="ECO:0000256" key="2">
    <source>
        <dbReference type="SAM" id="MobiDB-lite"/>
    </source>
</evidence>
<name>A0ABQ5QGN3_9BACT</name>
<dbReference type="Proteomes" id="UP001165069">
    <property type="component" value="Unassembled WGS sequence"/>
</dbReference>
<dbReference type="EMBL" id="BSDE01000004">
    <property type="protein sequence ID" value="GLH73757.1"/>
    <property type="molecule type" value="Genomic_DNA"/>
</dbReference>
<dbReference type="Pfam" id="PF04519">
    <property type="entry name" value="Bactofilin"/>
    <property type="match status" value="1"/>
</dbReference>
<dbReference type="RefSeq" id="WP_285575311.1">
    <property type="nucleotide sequence ID" value="NZ_BSDE01000004.1"/>
</dbReference>
<dbReference type="InterPro" id="IPR007607">
    <property type="entry name" value="BacA/B"/>
</dbReference>
<organism evidence="3 4">
    <name type="scientific">Geothrix limicola</name>
    <dbReference type="NCBI Taxonomy" id="2927978"/>
    <lineage>
        <taxon>Bacteria</taxon>
        <taxon>Pseudomonadati</taxon>
        <taxon>Acidobacteriota</taxon>
        <taxon>Holophagae</taxon>
        <taxon>Holophagales</taxon>
        <taxon>Holophagaceae</taxon>
        <taxon>Geothrix</taxon>
    </lineage>
</organism>
<evidence type="ECO:0000313" key="3">
    <source>
        <dbReference type="EMBL" id="GLH73757.1"/>
    </source>
</evidence>
<keyword evidence="4" id="KW-1185">Reference proteome</keyword>
<reference evidence="3 4" key="1">
    <citation type="journal article" date="2023" name="Antonie Van Leeuwenhoek">
        <title>Mesoterricola silvestris gen. nov., sp. nov., Mesoterricola sediminis sp. nov., Geothrix oryzae sp. nov., Geothrix edaphica sp. nov., Geothrix rubra sp. nov., and Geothrix limicola sp. nov., six novel members of Acidobacteriota isolated from soils.</title>
        <authorList>
            <person name="Itoh H."/>
            <person name="Sugisawa Y."/>
            <person name="Mise K."/>
            <person name="Xu Z."/>
            <person name="Kuniyasu M."/>
            <person name="Ushijima N."/>
            <person name="Kawano K."/>
            <person name="Kobayashi E."/>
            <person name="Shiratori Y."/>
            <person name="Masuda Y."/>
            <person name="Senoo K."/>
        </authorList>
    </citation>
    <scope>NUCLEOTIDE SEQUENCE [LARGE SCALE GENOMIC DNA]</scope>
    <source>
        <strain evidence="3 4">Red804</strain>
    </source>
</reference>
<accession>A0ABQ5QGN3</accession>
<comment type="similarity">
    <text evidence="1">Belongs to the bactofilin family.</text>
</comment>
<evidence type="ECO:0000256" key="1">
    <source>
        <dbReference type="ARBA" id="ARBA00044755"/>
    </source>
</evidence>
<evidence type="ECO:0000313" key="4">
    <source>
        <dbReference type="Proteomes" id="UP001165069"/>
    </source>
</evidence>
<sequence>MFQFGKKAGPTRSAADLIFTLLGEGTRWQGDIHAGPNGLRVEGEVEGSILSEGQVVVAPTGLVKGTIQAKHLTVNGRVEGIIKVAGCLEILKTGWVEGEVEMGSLVVDEGGVIQGTCQLPPRPKVVEPVPLVPRRDERVPDRFGPGAAVGSGTHGSAPEILPAPRSLDRFR</sequence>
<dbReference type="PANTHER" id="PTHR35024">
    <property type="entry name" value="HYPOTHETICAL CYTOSOLIC PROTEIN"/>
    <property type="match status" value="1"/>
</dbReference>
<dbReference type="PANTHER" id="PTHR35024:SF4">
    <property type="entry name" value="POLYMER-FORMING CYTOSKELETAL PROTEIN"/>
    <property type="match status" value="1"/>
</dbReference>
<comment type="caution">
    <text evidence="3">The sequence shown here is derived from an EMBL/GenBank/DDBJ whole genome shotgun (WGS) entry which is preliminary data.</text>
</comment>
<gene>
    <name evidence="3" type="ORF">GETHLI_22590</name>
</gene>
<protein>
    <recommendedName>
        <fullName evidence="5">Polymer-forming cytoskeletal protein</fullName>
    </recommendedName>
</protein>
<proteinExistence type="inferred from homology"/>
<evidence type="ECO:0008006" key="5">
    <source>
        <dbReference type="Google" id="ProtNLM"/>
    </source>
</evidence>
<feature type="region of interest" description="Disordered" evidence="2">
    <location>
        <begin position="135"/>
        <end position="171"/>
    </location>
</feature>